<reference evidence="2 3" key="1">
    <citation type="journal article" date="2013" name="Fungal Biol.">
        <title>Analysis of microsatellite markers in the genome of the plant pathogen Ceratocystis fimbriata.</title>
        <authorList>
            <person name="Simpson M.C."/>
            <person name="Wilken P.M."/>
            <person name="Coetzee M.P."/>
            <person name="Wingfield M.J."/>
            <person name="Wingfield B.D."/>
        </authorList>
    </citation>
    <scope>NUCLEOTIDE SEQUENCE [LARGE SCALE GENOMIC DNA]</scope>
    <source>
        <strain evidence="2 3">CBS 114723</strain>
    </source>
</reference>
<gene>
    <name evidence="2" type="ORF">CFIMG_002727RAa</name>
</gene>
<dbReference type="Proteomes" id="UP000222788">
    <property type="component" value="Unassembled WGS sequence"/>
</dbReference>
<sequence>MPSRKFQEGHRITRSKTSTNTNTAITLAVEISAVPSIFHWLRALPSKAKDFVDPSTMQMPLDPLGARDFSGSNSSSSTERPLSPLYSHKPFLDRIAPYLNPSRRQRLQRYRRVSAKSRTESRKTSHPPTQPINAAEKYKAPQKKESLVKDPLFLR</sequence>
<feature type="compositionally biased region" description="Basic and acidic residues" evidence="1">
    <location>
        <begin position="136"/>
        <end position="148"/>
    </location>
</feature>
<reference evidence="2 3" key="2">
    <citation type="journal article" date="2013" name="IMA Fungus">
        <title>IMA Genome-F 1: Ceratocystis fimbriata: Draft nuclear genome sequence for the plant pathogen, Ceratocystis fimbriata.</title>
        <authorList>
            <person name="Wilken P.M."/>
            <person name="Steenkamp E.T."/>
            <person name="Wingfield M.J."/>
            <person name="de Beer Z.W."/>
            <person name="Wingfield B.D."/>
        </authorList>
    </citation>
    <scope>NUCLEOTIDE SEQUENCE [LARGE SCALE GENOMIC DNA]</scope>
    <source>
        <strain evidence="2 3">CBS 114723</strain>
    </source>
</reference>
<proteinExistence type="predicted"/>
<feature type="compositionally biased region" description="Basic residues" evidence="1">
    <location>
        <begin position="103"/>
        <end position="115"/>
    </location>
</feature>
<name>A0A2C5X2V0_9PEZI</name>
<feature type="region of interest" description="Disordered" evidence="1">
    <location>
        <begin position="102"/>
        <end position="155"/>
    </location>
</feature>
<evidence type="ECO:0000313" key="3">
    <source>
        <dbReference type="Proteomes" id="UP000222788"/>
    </source>
</evidence>
<evidence type="ECO:0000256" key="1">
    <source>
        <dbReference type="SAM" id="MobiDB-lite"/>
    </source>
</evidence>
<feature type="region of interest" description="Disordered" evidence="1">
    <location>
        <begin position="52"/>
        <end position="88"/>
    </location>
</feature>
<accession>A0A2C5X2V0</accession>
<protein>
    <submittedName>
        <fullName evidence="2">Uncharacterized protein</fullName>
    </submittedName>
</protein>
<dbReference type="EMBL" id="APWK03000067">
    <property type="protein sequence ID" value="PHH52456.1"/>
    <property type="molecule type" value="Genomic_DNA"/>
</dbReference>
<dbReference type="AlphaFoldDB" id="A0A2C5X2V0"/>
<keyword evidence="3" id="KW-1185">Reference proteome</keyword>
<comment type="caution">
    <text evidence="2">The sequence shown here is derived from an EMBL/GenBank/DDBJ whole genome shotgun (WGS) entry which is preliminary data.</text>
</comment>
<organism evidence="2 3">
    <name type="scientific">Ceratocystis fimbriata CBS 114723</name>
    <dbReference type="NCBI Taxonomy" id="1035309"/>
    <lineage>
        <taxon>Eukaryota</taxon>
        <taxon>Fungi</taxon>
        <taxon>Dikarya</taxon>
        <taxon>Ascomycota</taxon>
        <taxon>Pezizomycotina</taxon>
        <taxon>Sordariomycetes</taxon>
        <taxon>Hypocreomycetidae</taxon>
        <taxon>Microascales</taxon>
        <taxon>Ceratocystidaceae</taxon>
        <taxon>Ceratocystis</taxon>
    </lineage>
</organism>
<feature type="compositionally biased region" description="Polar residues" evidence="1">
    <location>
        <begin position="70"/>
        <end position="80"/>
    </location>
</feature>
<evidence type="ECO:0000313" key="2">
    <source>
        <dbReference type="EMBL" id="PHH52456.1"/>
    </source>
</evidence>